<evidence type="ECO:0000313" key="6">
    <source>
        <dbReference type="EMBL" id="QCX01324.1"/>
    </source>
</evidence>
<dbReference type="InterPro" id="IPR011042">
    <property type="entry name" value="6-blade_b-propeller_TolB-like"/>
</dbReference>
<feature type="domain" description="Cytochrome c" evidence="5">
    <location>
        <begin position="616"/>
        <end position="709"/>
    </location>
</feature>
<dbReference type="PANTHER" id="PTHR33546">
    <property type="entry name" value="LARGE, MULTIFUNCTIONAL SECRETED PROTEIN-RELATED"/>
    <property type="match status" value="1"/>
</dbReference>
<dbReference type="InterPro" id="IPR055557">
    <property type="entry name" value="DUF7133"/>
</dbReference>
<dbReference type="AlphaFoldDB" id="A0A5B7SX71"/>
<dbReference type="EMBL" id="CP040710">
    <property type="protein sequence ID" value="QCX01324.1"/>
    <property type="molecule type" value="Genomic_DNA"/>
</dbReference>
<evidence type="ECO:0000313" key="7">
    <source>
        <dbReference type="Proteomes" id="UP000310017"/>
    </source>
</evidence>
<organism evidence="6 7">
    <name type="scientific">Aggregatimonas sangjinii</name>
    <dbReference type="NCBI Taxonomy" id="2583587"/>
    <lineage>
        <taxon>Bacteria</taxon>
        <taxon>Pseudomonadati</taxon>
        <taxon>Bacteroidota</taxon>
        <taxon>Flavobacteriia</taxon>
        <taxon>Flavobacteriales</taxon>
        <taxon>Flavobacteriaceae</taxon>
        <taxon>Aggregatimonas</taxon>
    </lineage>
</organism>
<sequence length="745" mass="83873">MKFTLGLLFCCLVFSCQTPPVEFYETEVGLDEYRLEKGFELQVIAAEPLLKAPVAMDFDAQGRIWVAQMPGYMNDMQGSDEEKPVGSIQILEDLDGDGVADHTKTFLDSLVMPRALAHVYGGLLYAAPPNLWFVEIENDEPTNRVLVDSIYAVEGNPEHQPNGLLLNIDNWIYNAKSNFRYQRKNGVWKKEPTTFRGQWGISSDNFGRLYYNDNSRQLLGDHVLPNRLVRNTYFTPKVGVDQLLTKDQRVYPLHATTVNRGYAKGVLNKDSILLKTTAACSPLVYRGGVFPESYAQNVFVCIPEGNLIKRNILTFTGDSTIAEQAWEGKEFLASTDEGFRPVNLNNGPDGSLYIVDMHRGMIGHHAYLSPYLKEKTKGNRLDTLTDFGRILKVRKIDGAQKPLPDFDALQGIELVGLLAHKNGWVRNRAQHYLVFKEMKHVLEEVQYVAQDTENEWAQIHALRILEAWDELTFELLSEVAEKSKPQAIAHAIVLMESFASTENAKNAERLFIKLLEREEAAIDLYLGSTLGKWMAVDNDRFFEPLMMVVNKHKQNRIVIEAVLSGLDGEEDTFLKSLNTLTSFNESEFGDRLSRIIENRKSGNVNQIFSRKSLAEDNRTAGAKMFYQICASCHGANGQGIDGLAPPLMNSEYVADAKRLALIVLHGLEGPVHVNGELYDMNLAMPGLIRNEDISDKDIADIISYVTNAFSNRPAALKPERIKELREVKSVSGMEYTEEELNGFVK</sequence>
<dbReference type="Pfam" id="PF23500">
    <property type="entry name" value="DUF7133"/>
    <property type="match status" value="1"/>
</dbReference>
<evidence type="ECO:0000256" key="2">
    <source>
        <dbReference type="ARBA" id="ARBA00022723"/>
    </source>
</evidence>
<dbReference type="InterPro" id="IPR009056">
    <property type="entry name" value="Cyt_c-like_dom"/>
</dbReference>
<evidence type="ECO:0000256" key="3">
    <source>
        <dbReference type="ARBA" id="ARBA00023004"/>
    </source>
</evidence>
<protein>
    <submittedName>
        <fullName evidence="6">C-type cytochrome</fullName>
    </submittedName>
</protein>
<dbReference type="SUPFAM" id="SSF63829">
    <property type="entry name" value="Calcium-dependent phosphotriesterase"/>
    <property type="match status" value="1"/>
</dbReference>
<proteinExistence type="predicted"/>
<dbReference type="PROSITE" id="PS51007">
    <property type="entry name" value="CYTC"/>
    <property type="match status" value="1"/>
</dbReference>
<keyword evidence="1 4" id="KW-0349">Heme</keyword>
<dbReference type="RefSeq" id="WP_138853663.1">
    <property type="nucleotide sequence ID" value="NZ_CP040710.1"/>
</dbReference>
<name>A0A5B7SX71_9FLAO</name>
<dbReference type="SUPFAM" id="SSF46626">
    <property type="entry name" value="Cytochrome c"/>
    <property type="match status" value="1"/>
</dbReference>
<dbReference type="InterPro" id="IPR036909">
    <property type="entry name" value="Cyt_c-like_dom_sf"/>
</dbReference>
<dbReference type="KEGG" id="asag:FGM00_14840"/>
<dbReference type="PANTHER" id="PTHR33546:SF1">
    <property type="entry name" value="LARGE, MULTIFUNCTIONAL SECRETED PROTEIN"/>
    <property type="match status" value="1"/>
</dbReference>
<dbReference type="Pfam" id="PF00034">
    <property type="entry name" value="Cytochrom_C"/>
    <property type="match status" value="1"/>
</dbReference>
<accession>A0A5B7SX71</accession>
<dbReference type="OrthoDB" id="9808161at2"/>
<dbReference type="Gene3D" id="1.10.760.10">
    <property type="entry name" value="Cytochrome c-like domain"/>
    <property type="match status" value="1"/>
</dbReference>
<dbReference type="Gene3D" id="2.120.10.30">
    <property type="entry name" value="TolB, C-terminal domain"/>
    <property type="match status" value="1"/>
</dbReference>
<dbReference type="GO" id="GO:0009055">
    <property type="term" value="F:electron transfer activity"/>
    <property type="evidence" value="ECO:0007669"/>
    <property type="project" value="InterPro"/>
</dbReference>
<evidence type="ECO:0000259" key="5">
    <source>
        <dbReference type="PROSITE" id="PS51007"/>
    </source>
</evidence>
<keyword evidence="7" id="KW-1185">Reference proteome</keyword>
<gene>
    <name evidence="6" type="ORF">FGM00_14840</name>
</gene>
<dbReference type="Proteomes" id="UP000310017">
    <property type="component" value="Chromosome"/>
</dbReference>
<keyword evidence="3 4" id="KW-0408">Iron</keyword>
<keyword evidence="2 4" id="KW-0479">Metal-binding</keyword>
<evidence type="ECO:0000256" key="4">
    <source>
        <dbReference type="PROSITE-ProRule" id="PRU00433"/>
    </source>
</evidence>
<dbReference type="GO" id="GO:0046872">
    <property type="term" value="F:metal ion binding"/>
    <property type="evidence" value="ECO:0007669"/>
    <property type="project" value="UniProtKB-KW"/>
</dbReference>
<reference evidence="6 7" key="1">
    <citation type="submission" date="2019-05" db="EMBL/GenBank/DDBJ databases">
        <title>Genome sequencing of F202Z8.</title>
        <authorList>
            <person name="Kwon Y.M."/>
        </authorList>
    </citation>
    <scope>NUCLEOTIDE SEQUENCE [LARGE SCALE GENOMIC DNA]</scope>
    <source>
        <strain evidence="6 7">F202Z8</strain>
    </source>
</reference>
<dbReference type="GO" id="GO:0020037">
    <property type="term" value="F:heme binding"/>
    <property type="evidence" value="ECO:0007669"/>
    <property type="project" value="InterPro"/>
</dbReference>
<evidence type="ECO:0000256" key="1">
    <source>
        <dbReference type="ARBA" id="ARBA00022617"/>
    </source>
</evidence>
<dbReference type="PROSITE" id="PS51257">
    <property type="entry name" value="PROKAR_LIPOPROTEIN"/>
    <property type="match status" value="1"/>
</dbReference>